<dbReference type="AlphaFoldDB" id="A0A1M5EUC3"/>
<keyword evidence="2" id="KW-0808">Transferase</keyword>
<evidence type="ECO:0000259" key="1">
    <source>
        <dbReference type="PROSITE" id="PS51186"/>
    </source>
</evidence>
<dbReference type="Pfam" id="PF13673">
    <property type="entry name" value="Acetyltransf_10"/>
    <property type="match status" value="1"/>
</dbReference>
<dbReference type="InterPro" id="IPR000182">
    <property type="entry name" value="GNAT_dom"/>
</dbReference>
<dbReference type="InterPro" id="IPR052564">
    <property type="entry name" value="N-acetyltrans/Recomb-assoc"/>
</dbReference>
<feature type="domain" description="N-acetyltransferase" evidence="1">
    <location>
        <begin position="3"/>
        <end position="155"/>
    </location>
</feature>
<reference evidence="3" key="1">
    <citation type="submission" date="2016-11" db="EMBL/GenBank/DDBJ databases">
        <authorList>
            <person name="Varghese N."/>
            <person name="Submissions S."/>
        </authorList>
    </citation>
    <scope>NUCLEOTIDE SEQUENCE [LARGE SCALE GENOMIC DNA]</scope>
    <source>
        <strain evidence="3">DSM 21264</strain>
    </source>
</reference>
<dbReference type="RefSeq" id="WP_072961622.1">
    <property type="nucleotide sequence ID" value="NZ_FQUH01000018.1"/>
</dbReference>
<proteinExistence type="predicted"/>
<sequence length="158" mass="17676">MSIKIRKAAISDAKAISELIVPLTEKYVCPTFDASVRHILLDSMSEANMETYLSANYFYVVAVNRNDDVVGVAGIRDHSHLYHLFVDDNHQGQGLSRQLWHVVKQASLDNGNRGSFTVNSAVNAESVYLRFGFKRIDGIRNRNGMVDIPMALDMVDES</sequence>
<dbReference type="SUPFAM" id="SSF55729">
    <property type="entry name" value="Acyl-CoA N-acyltransferases (Nat)"/>
    <property type="match status" value="1"/>
</dbReference>
<keyword evidence="3" id="KW-1185">Reference proteome</keyword>
<dbReference type="EMBL" id="FQUH01000018">
    <property type="protein sequence ID" value="SHF82789.1"/>
    <property type="molecule type" value="Genomic_DNA"/>
</dbReference>
<dbReference type="GO" id="GO:0016747">
    <property type="term" value="F:acyltransferase activity, transferring groups other than amino-acyl groups"/>
    <property type="evidence" value="ECO:0007669"/>
    <property type="project" value="InterPro"/>
</dbReference>
<dbReference type="PANTHER" id="PTHR43451">
    <property type="entry name" value="ACETYLTRANSFERASE (GNAT) FAMILY PROTEIN"/>
    <property type="match status" value="1"/>
</dbReference>
<protein>
    <submittedName>
        <fullName evidence="2">Acetyltransferase (GNAT) domain-containing protein</fullName>
    </submittedName>
</protein>
<evidence type="ECO:0000313" key="2">
    <source>
        <dbReference type="EMBL" id="SHF82789.1"/>
    </source>
</evidence>
<dbReference type="InterPro" id="IPR016181">
    <property type="entry name" value="Acyl_CoA_acyltransferase"/>
</dbReference>
<dbReference type="CDD" id="cd04301">
    <property type="entry name" value="NAT_SF"/>
    <property type="match status" value="1"/>
</dbReference>
<dbReference type="Gene3D" id="3.40.630.30">
    <property type="match status" value="1"/>
</dbReference>
<evidence type="ECO:0000313" key="3">
    <source>
        <dbReference type="Proteomes" id="UP000184159"/>
    </source>
</evidence>
<dbReference type="PROSITE" id="PS51186">
    <property type="entry name" value="GNAT"/>
    <property type="match status" value="1"/>
</dbReference>
<name>A0A1M5EUC3_VIBGA</name>
<dbReference type="Proteomes" id="UP000184159">
    <property type="component" value="Unassembled WGS sequence"/>
</dbReference>
<organism evidence="2 3">
    <name type="scientific">Vibrio gazogenes DSM 21264 = NBRC 103151</name>
    <dbReference type="NCBI Taxonomy" id="1123492"/>
    <lineage>
        <taxon>Bacteria</taxon>
        <taxon>Pseudomonadati</taxon>
        <taxon>Pseudomonadota</taxon>
        <taxon>Gammaproteobacteria</taxon>
        <taxon>Vibrionales</taxon>
        <taxon>Vibrionaceae</taxon>
        <taxon>Vibrio</taxon>
    </lineage>
</organism>
<dbReference type="PANTHER" id="PTHR43451:SF1">
    <property type="entry name" value="ACETYLTRANSFERASE"/>
    <property type="match status" value="1"/>
</dbReference>
<gene>
    <name evidence="2" type="ORF">SAMN02745781_03254</name>
</gene>
<accession>A0A1M5EUC3</accession>